<reference evidence="1" key="1">
    <citation type="submission" date="2016-05" db="EMBL/GenBank/DDBJ databases">
        <authorList>
            <person name="Lavstsen T."/>
            <person name="Jespersen J.S."/>
        </authorList>
    </citation>
    <scope>NUCLEOTIDE SEQUENCE</scope>
    <source>
        <tissue evidence="1">Brain</tissue>
    </source>
</reference>
<gene>
    <name evidence="1" type="primary">Nfu_g_1_024889</name>
</gene>
<accession>A0A1A8SAE2</accession>
<protein>
    <submittedName>
        <fullName evidence="1">Uncharacterized protein</fullName>
    </submittedName>
</protein>
<dbReference type="EMBL" id="HAEI01012056">
    <property type="protein sequence ID" value="SBS14524.1"/>
    <property type="molecule type" value="Transcribed_RNA"/>
</dbReference>
<reference evidence="1" key="2">
    <citation type="submission" date="2016-06" db="EMBL/GenBank/DDBJ databases">
        <title>The genome of a short-lived fish provides insights into sex chromosome evolution and the genetic control of aging.</title>
        <authorList>
            <person name="Reichwald K."/>
            <person name="Felder M."/>
            <person name="Petzold A."/>
            <person name="Koch P."/>
            <person name="Groth M."/>
            <person name="Platzer M."/>
        </authorList>
    </citation>
    <scope>NUCLEOTIDE SEQUENCE</scope>
    <source>
        <tissue evidence="1">Brain</tissue>
    </source>
</reference>
<feature type="non-terminal residue" evidence="1">
    <location>
        <position position="107"/>
    </location>
</feature>
<organism evidence="1">
    <name type="scientific">Nothobranchius rachovii</name>
    <name type="common">bluefin notho</name>
    <dbReference type="NCBI Taxonomy" id="451742"/>
    <lineage>
        <taxon>Eukaryota</taxon>
        <taxon>Metazoa</taxon>
        <taxon>Chordata</taxon>
        <taxon>Craniata</taxon>
        <taxon>Vertebrata</taxon>
        <taxon>Euteleostomi</taxon>
        <taxon>Actinopterygii</taxon>
        <taxon>Neopterygii</taxon>
        <taxon>Teleostei</taxon>
        <taxon>Neoteleostei</taxon>
        <taxon>Acanthomorphata</taxon>
        <taxon>Ovalentaria</taxon>
        <taxon>Atherinomorphae</taxon>
        <taxon>Cyprinodontiformes</taxon>
        <taxon>Nothobranchiidae</taxon>
        <taxon>Nothobranchius</taxon>
    </lineage>
</organism>
<proteinExistence type="predicted"/>
<evidence type="ECO:0000313" key="1">
    <source>
        <dbReference type="EMBL" id="SBS14524.1"/>
    </source>
</evidence>
<name>A0A1A8SAE2_9TELE</name>
<dbReference type="AlphaFoldDB" id="A0A1A8SAE2"/>
<sequence>MRMLQADALKGSDSQENTYILPIVPSVVMIKNTPVDDGSDTGSDITIMSKGFYNGVCENSGEGLRPHTLIPCSLTVTDFFGIPVILSSKTVLQVSIGPMSFKHPVYI</sequence>